<dbReference type="GO" id="GO:0005524">
    <property type="term" value="F:ATP binding"/>
    <property type="evidence" value="ECO:0007669"/>
    <property type="project" value="UniProtKB-KW"/>
</dbReference>
<accession>A0A6M2F9F4</accession>
<evidence type="ECO:0000313" key="4">
    <source>
        <dbReference type="EMBL" id="NUU94130.1"/>
    </source>
</evidence>
<evidence type="ECO:0000256" key="2">
    <source>
        <dbReference type="ARBA" id="ARBA00022741"/>
    </source>
</evidence>
<keyword evidence="2" id="KW-0547">Nucleotide-binding</keyword>
<sequence>MNRIAARGEIIYTDDFAGAFCIRSHQNGAMQEVGQSLDSELAYCYQSVNNDGVLDIYMLKDATMLIGRRFSDTFVQSNIQQWPLKVLEVPRDKPLIVVNYNGEEK</sequence>
<evidence type="ECO:0000256" key="1">
    <source>
        <dbReference type="ARBA" id="ARBA00004319"/>
    </source>
</evidence>
<reference evidence="4" key="1">
    <citation type="submission" date="2020-03" db="EMBL/GenBank/DDBJ databases">
        <authorList>
            <person name="Zhang R."/>
        </authorList>
    </citation>
    <scope>NUCLEOTIDE SEQUENCE</scope>
</reference>
<keyword evidence="3" id="KW-0067">ATP-binding</keyword>
<protein>
    <submittedName>
        <fullName evidence="4">Uncharacterized protein</fullName>
    </submittedName>
</protein>
<dbReference type="Gene3D" id="3.30.30.30">
    <property type="match status" value="1"/>
</dbReference>
<dbReference type="AlphaFoldDB" id="A0A6M2F9F4"/>
<organism evidence="4">
    <name type="scientific">Populus davidiana</name>
    <dbReference type="NCBI Taxonomy" id="266767"/>
    <lineage>
        <taxon>Eukaryota</taxon>
        <taxon>Viridiplantae</taxon>
        <taxon>Streptophyta</taxon>
        <taxon>Embryophyta</taxon>
        <taxon>Tracheophyta</taxon>
        <taxon>Spermatophyta</taxon>
        <taxon>Magnoliopsida</taxon>
        <taxon>eudicotyledons</taxon>
        <taxon>Gunneridae</taxon>
        <taxon>Pentapetalae</taxon>
        <taxon>rosids</taxon>
        <taxon>fabids</taxon>
        <taxon>Malpighiales</taxon>
        <taxon>Salicaceae</taxon>
        <taxon>Saliceae</taxon>
        <taxon>Populus</taxon>
    </lineage>
</organism>
<dbReference type="GO" id="GO:0005788">
    <property type="term" value="C:endoplasmic reticulum lumen"/>
    <property type="evidence" value="ECO:0007669"/>
    <property type="project" value="UniProtKB-SubCell"/>
</dbReference>
<comment type="subcellular location">
    <subcellularLocation>
        <location evidence="1">Endoplasmic reticulum lumen</location>
    </subcellularLocation>
</comment>
<evidence type="ECO:0000256" key="3">
    <source>
        <dbReference type="ARBA" id="ARBA00022840"/>
    </source>
</evidence>
<dbReference type="FunFam" id="3.30.30.30:FF:000005">
    <property type="entry name" value="Heat shock protein ssb1"/>
    <property type="match status" value="1"/>
</dbReference>
<dbReference type="EMBL" id="GILB01013797">
    <property type="protein sequence ID" value="NUU94130.1"/>
    <property type="molecule type" value="Transcribed_RNA"/>
</dbReference>
<name>A0A6M2F9F4_9ROSI</name>
<proteinExistence type="predicted"/>